<dbReference type="GO" id="GO:0032545">
    <property type="term" value="C:CURI complex"/>
    <property type="evidence" value="ECO:0000318"/>
    <property type="project" value="GO_Central"/>
</dbReference>
<dbReference type="InterPro" id="IPR024326">
    <property type="entry name" value="RRP7_C"/>
</dbReference>
<dbReference type="CDD" id="cd12950">
    <property type="entry name" value="RRP7_Rrp7p"/>
    <property type="match status" value="1"/>
</dbReference>
<evidence type="ECO:0000256" key="2">
    <source>
        <dbReference type="SAM" id="Coils"/>
    </source>
</evidence>
<dbReference type="RefSeq" id="XP_002296023.1">
    <property type="nucleotide sequence ID" value="XM_002295987.1"/>
</dbReference>
<dbReference type="eggNOG" id="KOG4008">
    <property type="taxonomic scope" value="Eukaryota"/>
</dbReference>
<proteinExistence type="inferred from homology"/>
<evidence type="ECO:0000256" key="1">
    <source>
        <dbReference type="ARBA" id="ARBA00006110"/>
    </source>
</evidence>
<dbReference type="Pfam" id="PF12923">
    <property type="entry name" value="RRP7"/>
    <property type="match status" value="1"/>
</dbReference>
<protein>
    <recommendedName>
        <fullName evidence="4">Ribosomal RNA-processing protein 7 C-terminal domain-containing protein</fullName>
    </recommendedName>
</protein>
<dbReference type="AlphaFoldDB" id="B5YP47"/>
<feature type="region of interest" description="Disordered" evidence="3">
    <location>
        <begin position="145"/>
        <end position="181"/>
    </location>
</feature>
<feature type="compositionally biased region" description="Basic residues" evidence="3">
    <location>
        <begin position="546"/>
        <end position="558"/>
    </location>
</feature>
<feature type="domain" description="Ribosomal RNA-processing protein 7 C-terminal" evidence="4">
    <location>
        <begin position="479"/>
        <end position="615"/>
    </location>
</feature>
<reference evidence="5 6" key="1">
    <citation type="journal article" date="2004" name="Science">
        <title>The genome of the diatom Thalassiosira pseudonana: ecology, evolution, and metabolism.</title>
        <authorList>
            <person name="Armbrust E.V."/>
            <person name="Berges J.A."/>
            <person name="Bowler C."/>
            <person name="Green B.R."/>
            <person name="Martinez D."/>
            <person name="Putnam N.H."/>
            <person name="Zhou S."/>
            <person name="Allen A.E."/>
            <person name="Apt K.E."/>
            <person name="Bechner M."/>
            <person name="Brzezinski M.A."/>
            <person name="Chaal B.K."/>
            <person name="Chiovitti A."/>
            <person name="Davis A.K."/>
            <person name="Demarest M.S."/>
            <person name="Detter J.C."/>
            <person name="Glavina T."/>
            <person name="Goodstein D."/>
            <person name="Hadi M.Z."/>
            <person name="Hellsten U."/>
            <person name="Hildebrand M."/>
            <person name="Jenkins B.D."/>
            <person name="Jurka J."/>
            <person name="Kapitonov V.V."/>
            <person name="Kroger N."/>
            <person name="Lau W.W."/>
            <person name="Lane T.W."/>
            <person name="Larimer F.W."/>
            <person name="Lippmeier J.C."/>
            <person name="Lucas S."/>
            <person name="Medina M."/>
            <person name="Montsant A."/>
            <person name="Obornik M."/>
            <person name="Parker M.S."/>
            <person name="Palenik B."/>
            <person name="Pazour G.J."/>
            <person name="Richardson P.M."/>
            <person name="Rynearson T.A."/>
            <person name="Saito M.A."/>
            <person name="Schwartz D.C."/>
            <person name="Thamatrakoln K."/>
            <person name="Valentin K."/>
            <person name="Vardi A."/>
            <person name="Wilkerson F.P."/>
            <person name="Rokhsar D.S."/>
        </authorList>
    </citation>
    <scope>NUCLEOTIDE SEQUENCE [LARGE SCALE GENOMIC DNA]</scope>
    <source>
        <strain evidence="5 6">CCMP1335</strain>
    </source>
</reference>
<dbReference type="HOGENOM" id="CLU_444496_0_0_1"/>
<organism evidence="5 6">
    <name type="scientific">Thalassiosira pseudonana</name>
    <name type="common">Marine diatom</name>
    <name type="synonym">Cyclotella nana</name>
    <dbReference type="NCBI Taxonomy" id="35128"/>
    <lineage>
        <taxon>Eukaryota</taxon>
        <taxon>Sar</taxon>
        <taxon>Stramenopiles</taxon>
        <taxon>Ochrophyta</taxon>
        <taxon>Bacillariophyta</taxon>
        <taxon>Coscinodiscophyceae</taxon>
        <taxon>Thalassiosirophycidae</taxon>
        <taxon>Thalassiosirales</taxon>
        <taxon>Thalassiosiraceae</taxon>
        <taxon>Thalassiosira</taxon>
    </lineage>
</organism>
<dbReference type="InterPro" id="IPR040446">
    <property type="entry name" value="RRP7"/>
</dbReference>
<evidence type="ECO:0000256" key="3">
    <source>
        <dbReference type="SAM" id="MobiDB-lite"/>
    </source>
</evidence>
<dbReference type="GO" id="GO:0006364">
    <property type="term" value="P:rRNA processing"/>
    <property type="evidence" value="ECO:0000318"/>
    <property type="project" value="GO_Central"/>
</dbReference>
<feature type="coiled-coil region" evidence="2">
    <location>
        <begin position="582"/>
        <end position="609"/>
    </location>
</feature>
<name>B5YP47_THAPS</name>
<evidence type="ECO:0000313" key="5">
    <source>
        <dbReference type="EMBL" id="ACI64740.1"/>
    </source>
</evidence>
<dbReference type="Proteomes" id="UP000001449">
    <property type="component" value="Chromosome 7"/>
</dbReference>
<dbReference type="PANTHER" id="PTHR13191">
    <property type="entry name" value="RIBOSOMAL RNA PROCESSING PROTEIN 7-RELATED"/>
    <property type="match status" value="1"/>
</dbReference>
<evidence type="ECO:0000259" key="4">
    <source>
        <dbReference type="Pfam" id="PF12923"/>
    </source>
</evidence>
<dbReference type="KEGG" id="tps:THAPS_23337"/>
<evidence type="ECO:0000313" key="6">
    <source>
        <dbReference type="Proteomes" id="UP000001449"/>
    </source>
</evidence>
<comment type="similarity">
    <text evidence="1">Belongs to the RRP7 family.</text>
</comment>
<dbReference type="InParanoid" id="B5YP47"/>
<dbReference type="EMBL" id="CP001160">
    <property type="protein sequence ID" value="ACI64740.1"/>
    <property type="molecule type" value="Genomic_DNA"/>
</dbReference>
<dbReference type="GO" id="GO:0034456">
    <property type="term" value="C:UTP-C complex"/>
    <property type="evidence" value="ECO:0000318"/>
    <property type="project" value="GO_Central"/>
</dbReference>
<reference evidence="5 6" key="2">
    <citation type="journal article" date="2008" name="Nature">
        <title>The Phaeodactylum genome reveals the evolutionary history of diatom genomes.</title>
        <authorList>
            <person name="Bowler C."/>
            <person name="Allen A.E."/>
            <person name="Badger J.H."/>
            <person name="Grimwood J."/>
            <person name="Jabbari K."/>
            <person name="Kuo A."/>
            <person name="Maheswari U."/>
            <person name="Martens C."/>
            <person name="Maumus F."/>
            <person name="Otillar R.P."/>
            <person name="Rayko E."/>
            <person name="Salamov A."/>
            <person name="Vandepoele K."/>
            <person name="Beszteri B."/>
            <person name="Gruber A."/>
            <person name="Heijde M."/>
            <person name="Katinka M."/>
            <person name="Mock T."/>
            <person name="Valentin K."/>
            <person name="Verret F."/>
            <person name="Berges J.A."/>
            <person name="Brownlee C."/>
            <person name="Cadoret J.P."/>
            <person name="Chiovitti A."/>
            <person name="Choi C.J."/>
            <person name="Coesel S."/>
            <person name="De Martino A."/>
            <person name="Detter J.C."/>
            <person name="Durkin C."/>
            <person name="Falciatore A."/>
            <person name="Fournet J."/>
            <person name="Haruta M."/>
            <person name="Huysman M.J."/>
            <person name="Jenkins B.D."/>
            <person name="Jiroutova K."/>
            <person name="Jorgensen R.E."/>
            <person name="Joubert Y."/>
            <person name="Kaplan A."/>
            <person name="Kroger N."/>
            <person name="Kroth P.G."/>
            <person name="La Roche J."/>
            <person name="Lindquist E."/>
            <person name="Lommer M."/>
            <person name="Martin-Jezequel V."/>
            <person name="Lopez P.J."/>
            <person name="Lucas S."/>
            <person name="Mangogna M."/>
            <person name="McGinnis K."/>
            <person name="Medlin L.K."/>
            <person name="Montsant A."/>
            <person name="Oudot-Le Secq M.P."/>
            <person name="Napoli C."/>
            <person name="Obornik M."/>
            <person name="Parker M.S."/>
            <person name="Petit J.L."/>
            <person name="Porcel B.M."/>
            <person name="Poulsen N."/>
            <person name="Robison M."/>
            <person name="Rychlewski L."/>
            <person name="Rynearson T.A."/>
            <person name="Schmutz J."/>
            <person name="Shapiro H."/>
            <person name="Siaut M."/>
            <person name="Stanley M."/>
            <person name="Sussman M.R."/>
            <person name="Taylor A.R."/>
            <person name="Vardi A."/>
            <person name="von Dassow P."/>
            <person name="Vyverman W."/>
            <person name="Willis A."/>
            <person name="Wyrwicz L.S."/>
            <person name="Rokhsar D.S."/>
            <person name="Weissenbach J."/>
            <person name="Armbrust E.V."/>
            <person name="Green B.R."/>
            <person name="Van de Peer Y."/>
            <person name="Grigoriev I.V."/>
        </authorList>
    </citation>
    <scope>NUCLEOTIDE SEQUENCE [LARGE SCALE GENOMIC DNA]</scope>
    <source>
        <strain evidence="5 6">CCMP1335</strain>
    </source>
</reference>
<gene>
    <name evidence="5" type="ORF">THAPS_23337</name>
</gene>
<dbReference type="STRING" id="35128.B5YP47"/>
<dbReference type="PANTHER" id="PTHR13191:SF0">
    <property type="entry name" value="RIBOSOMAL RNA-PROCESSING PROTEIN 7 HOMOLOG A-RELATED"/>
    <property type="match status" value="1"/>
</dbReference>
<sequence length="615" mass="67889">MSNAAQPHLLVAFAQNATYEAVTDAERYYSPYLKKRKATPNITDDNATIHTNDSNLKRNAEKEDVPLVTLEEDALPFFFVCEAVVLVDGVLRDGCGGAVPRGGGVLCGRTKRKGRGGDGVFAIELEQAGGGAEGVRGKVQHVTPTLSTGERGRGDAFSCPRAQATHPRAPPTATHQSNLPTTATNFTNLTNEQGTKGVNASIHRVHHLYQRYTLAYTMKKQSNCSNAPATIKGYLPIRIHLPPPLSNNNTATSSNQSFTSFIYVKEHIPKVTKSSSLPSASSAESATLFIANTPANGPIRTDLFLKGLFEQYGDVVRVTVAHNPRKGTSSSEQQGEVELFREAALASCCTEGGRVVGWNAITHAVDEKSTRRDGKFAHVVFSSGKEMRRVVKAIKRDVAEEDGMFAMKLDHDTIERLAMETAKAKQRDIDDQQNDNHNDDESSNEDEDETTTTTPPTILLTGIQAIYALSLQNSTRHIPRTHLLTLCNSAMSTFEFSEAESLRRAKLAAEQPDEDGFITVTHVGSSSKVAAPSFAADFEENVHERRGGKRIRSRKRKNNVSGDERNRSGAGEFTDFYRFQRRDEKKKEVQDLKARFEEDLEKVRKMKEERAFRPF</sequence>
<dbReference type="PaxDb" id="35128-Thaps23337"/>
<dbReference type="Gene3D" id="6.10.250.1770">
    <property type="match status" value="1"/>
</dbReference>
<feature type="region of interest" description="Disordered" evidence="3">
    <location>
        <begin position="541"/>
        <end position="567"/>
    </location>
</feature>
<feature type="compositionally biased region" description="Basic and acidic residues" evidence="3">
    <location>
        <begin position="421"/>
        <end position="440"/>
    </location>
</feature>
<accession>B5YP47</accession>
<feature type="region of interest" description="Disordered" evidence="3">
    <location>
        <begin position="421"/>
        <end position="457"/>
    </location>
</feature>
<dbReference type="GO" id="GO:0000028">
    <property type="term" value="P:ribosomal small subunit assembly"/>
    <property type="evidence" value="ECO:0000318"/>
    <property type="project" value="GO_Central"/>
</dbReference>
<keyword evidence="6" id="KW-1185">Reference proteome</keyword>
<dbReference type="GeneID" id="7446595"/>
<keyword evidence="2" id="KW-0175">Coiled coil</keyword>
<feature type="compositionally biased region" description="Acidic residues" evidence="3">
    <location>
        <begin position="441"/>
        <end position="450"/>
    </location>
</feature>